<comment type="caution">
    <text evidence="2">The sequence shown here is derived from an EMBL/GenBank/DDBJ whole genome shotgun (WGS) entry which is preliminary data.</text>
</comment>
<protein>
    <submittedName>
        <fullName evidence="2">Uncharacterized protein</fullName>
    </submittedName>
</protein>
<dbReference type="EMBL" id="MBFR01000007">
    <property type="protein sequence ID" value="PVU97779.1"/>
    <property type="molecule type" value="Genomic_DNA"/>
</dbReference>
<dbReference type="AlphaFoldDB" id="A0A2T9YZP4"/>
<name>A0A2T9YZP4_9FUNG</name>
<sequence length="68" mass="7766">MIMFGYNFKFRFKTPGTQYGGKGLCNDLTNPPKVGTQYINKSSKTNQKQELGRSRLTFIVLLKVIPHN</sequence>
<dbReference type="EMBL" id="MBFR01000007">
    <property type="protein sequence ID" value="PVU97787.1"/>
    <property type="molecule type" value="Genomic_DNA"/>
</dbReference>
<dbReference type="Proteomes" id="UP000245383">
    <property type="component" value="Unassembled WGS sequence"/>
</dbReference>
<accession>A0A2T9YZP4</accession>
<keyword evidence="3" id="KW-1185">Reference proteome</keyword>
<proteinExistence type="predicted"/>
<evidence type="ECO:0000313" key="2">
    <source>
        <dbReference type="EMBL" id="PVU97787.1"/>
    </source>
</evidence>
<organism evidence="2 3">
    <name type="scientific">Smittium simulii</name>
    <dbReference type="NCBI Taxonomy" id="133385"/>
    <lineage>
        <taxon>Eukaryota</taxon>
        <taxon>Fungi</taxon>
        <taxon>Fungi incertae sedis</taxon>
        <taxon>Zoopagomycota</taxon>
        <taxon>Kickxellomycotina</taxon>
        <taxon>Harpellomycetes</taxon>
        <taxon>Harpellales</taxon>
        <taxon>Legeriomycetaceae</taxon>
        <taxon>Smittium</taxon>
    </lineage>
</organism>
<evidence type="ECO:0000313" key="1">
    <source>
        <dbReference type="EMBL" id="PVU97779.1"/>
    </source>
</evidence>
<reference evidence="2 3" key="1">
    <citation type="journal article" date="2018" name="MBio">
        <title>Comparative Genomics Reveals the Core Gene Toolbox for the Fungus-Insect Symbiosis.</title>
        <authorList>
            <person name="Wang Y."/>
            <person name="Stata M."/>
            <person name="Wang W."/>
            <person name="Stajich J.E."/>
            <person name="White M.M."/>
            <person name="Moncalvo J.M."/>
        </authorList>
    </citation>
    <scope>NUCLEOTIDE SEQUENCE [LARGE SCALE GENOMIC DNA]</scope>
    <source>
        <strain evidence="2 3">SWE-8-4</strain>
    </source>
</reference>
<gene>
    <name evidence="2" type="ORF">BB561_000310</name>
    <name evidence="1" type="ORF">BB561_000322</name>
</gene>
<evidence type="ECO:0000313" key="3">
    <source>
        <dbReference type="Proteomes" id="UP000245383"/>
    </source>
</evidence>